<feature type="domain" description="CBS" evidence="3">
    <location>
        <begin position="74"/>
        <end position="129"/>
    </location>
</feature>
<evidence type="ECO:0000313" key="5">
    <source>
        <dbReference type="Proteomes" id="UP000250088"/>
    </source>
</evidence>
<dbReference type="RefSeq" id="WP_086888995.1">
    <property type="nucleotide sequence ID" value="NZ_CP019893.1"/>
</dbReference>
<evidence type="ECO:0000256" key="1">
    <source>
        <dbReference type="ARBA" id="ARBA00023122"/>
    </source>
</evidence>
<dbReference type="PROSITE" id="PS51371">
    <property type="entry name" value="CBS"/>
    <property type="match status" value="2"/>
</dbReference>
<sequence length="147" mass="15795">MGLRVADVMTTDVGTCDAETTLETVTAAMLKNRVGSVVVTDDGNPSGIVTETDVIGAAYSTGDPLTAISTRAVASHPLVTIDDSRTIRETIARMETEGVKKLVVVDGLSIVAIVTMGDVVRHFDEISTEIRHLERRRIDRTPDWAGE</sequence>
<proteinExistence type="predicted"/>
<name>A0A2Z2HV21_9EURY</name>
<dbReference type="InterPro" id="IPR046342">
    <property type="entry name" value="CBS_dom_sf"/>
</dbReference>
<dbReference type="KEGG" id="naj:B1756_13400"/>
<dbReference type="SUPFAM" id="SSF54631">
    <property type="entry name" value="CBS-domain pair"/>
    <property type="match status" value="1"/>
</dbReference>
<keyword evidence="5" id="KW-1185">Reference proteome</keyword>
<dbReference type="Pfam" id="PF00571">
    <property type="entry name" value="CBS"/>
    <property type="match status" value="2"/>
</dbReference>
<organism evidence="4 5">
    <name type="scientific">Natrarchaeobaculum aegyptiacum</name>
    <dbReference type="NCBI Taxonomy" id="745377"/>
    <lineage>
        <taxon>Archaea</taxon>
        <taxon>Methanobacteriati</taxon>
        <taxon>Methanobacteriota</taxon>
        <taxon>Stenosarchaea group</taxon>
        <taxon>Halobacteria</taxon>
        <taxon>Halobacteriales</taxon>
        <taxon>Natrialbaceae</taxon>
        <taxon>Natrarchaeobaculum</taxon>
    </lineage>
</organism>
<reference evidence="5" key="1">
    <citation type="submission" date="2017-02" db="EMBL/GenBank/DDBJ databases">
        <title>Natronthermophilus aegyptiacus gen. nov.,sp. nov., an aerobic, extremely halophilic alkalithermophilic archaeon isolated from the athalassohaline Wadi An Natrun, Egypt.</title>
        <authorList>
            <person name="Zhao B."/>
        </authorList>
    </citation>
    <scope>NUCLEOTIDE SEQUENCE [LARGE SCALE GENOMIC DNA]</scope>
    <source>
        <strain evidence="5">JW/NM-HA 15</strain>
    </source>
</reference>
<dbReference type="PANTHER" id="PTHR43080:SF2">
    <property type="entry name" value="CBS DOMAIN-CONTAINING PROTEIN"/>
    <property type="match status" value="1"/>
</dbReference>
<evidence type="ECO:0000313" key="4">
    <source>
        <dbReference type="EMBL" id="ARS90623.1"/>
    </source>
</evidence>
<dbReference type="GeneID" id="32895091"/>
<dbReference type="AlphaFoldDB" id="A0A2Z2HV21"/>
<dbReference type="InterPro" id="IPR051257">
    <property type="entry name" value="Diverse_CBS-Domain"/>
</dbReference>
<feature type="domain" description="CBS" evidence="3">
    <location>
        <begin position="9"/>
        <end position="65"/>
    </location>
</feature>
<gene>
    <name evidence="4" type="ORF">B1756_13400</name>
</gene>
<keyword evidence="1 2" id="KW-0129">CBS domain</keyword>
<dbReference type="InterPro" id="IPR000644">
    <property type="entry name" value="CBS_dom"/>
</dbReference>
<evidence type="ECO:0000256" key="2">
    <source>
        <dbReference type="PROSITE-ProRule" id="PRU00703"/>
    </source>
</evidence>
<dbReference type="Gene3D" id="3.10.580.10">
    <property type="entry name" value="CBS-domain"/>
    <property type="match status" value="1"/>
</dbReference>
<accession>A0A2Z2HV21</accession>
<protein>
    <recommendedName>
        <fullName evidence="3">CBS domain-containing protein</fullName>
    </recommendedName>
</protein>
<dbReference type="OrthoDB" id="43333at2157"/>
<dbReference type="PANTHER" id="PTHR43080">
    <property type="entry name" value="CBS DOMAIN-CONTAINING PROTEIN CBSX3, MITOCHONDRIAL"/>
    <property type="match status" value="1"/>
</dbReference>
<evidence type="ECO:0000259" key="3">
    <source>
        <dbReference type="PROSITE" id="PS51371"/>
    </source>
</evidence>
<dbReference type="SMART" id="SM00116">
    <property type="entry name" value="CBS"/>
    <property type="match status" value="2"/>
</dbReference>
<dbReference type="CDD" id="cd17776">
    <property type="entry name" value="CBS_pair_arch"/>
    <property type="match status" value="1"/>
</dbReference>
<dbReference type="EMBL" id="CP019893">
    <property type="protein sequence ID" value="ARS90623.1"/>
    <property type="molecule type" value="Genomic_DNA"/>
</dbReference>
<dbReference type="Proteomes" id="UP000250088">
    <property type="component" value="Chromosome"/>
</dbReference>